<proteinExistence type="predicted"/>
<sequence>MSNSWIWREEESQPNNGSDLYRVEGSFDTCFPDSLTLEDGNLVQFIQEGADGQWLVKKLVSEKTDWFPSCLLQPAEGDTNNIRRHSNADVYSGPRSAPPTNSEMKGSELSRSLTAEQKAGS</sequence>
<evidence type="ECO:0000313" key="2">
    <source>
        <dbReference type="Proteomes" id="UP000827872"/>
    </source>
</evidence>
<dbReference type="EMBL" id="CM037621">
    <property type="protein sequence ID" value="KAH8002604.1"/>
    <property type="molecule type" value="Genomic_DNA"/>
</dbReference>
<protein>
    <submittedName>
        <fullName evidence="1">Uncharacterized protein</fullName>
    </submittedName>
</protein>
<reference evidence="1" key="1">
    <citation type="submission" date="2021-08" db="EMBL/GenBank/DDBJ databases">
        <title>The first chromosome-level gecko genome reveals the dynamic sex chromosomes of Neotropical dwarf geckos (Sphaerodactylidae: Sphaerodactylus).</title>
        <authorList>
            <person name="Pinto B.J."/>
            <person name="Keating S.E."/>
            <person name="Gamble T."/>
        </authorList>
    </citation>
    <scope>NUCLEOTIDE SEQUENCE</scope>
    <source>
        <strain evidence="1">TG3544</strain>
    </source>
</reference>
<gene>
    <name evidence="1" type="ORF">K3G42_026564</name>
</gene>
<dbReference type="Proteomes" id="UP000827872">
    <property type="component" value="Linkage Group LG08"/>
</dbReference>
<evidence type="ECO:0000313" key="1">
    <source>
        <dbReference type="EMBL" id="KAH8002604.1"/>
    </source>
</evidence>
<accession>A0ACB8FCR5</accession>
<organism evidence="1 2">
    <name type="scientific">Sphaerodactylus townsendi</name>
    <dbReference type="NCBI Taxonomy" id="933632"/>
    <lineage>
        <taxon>Eukaryota</taxon>
        <taxon>Metazoa</taxon>
        <taxon>Chordata</taxon>
        <taxon>Craniata</taxon>
        <taxon>Vertebrata</taxon>
        <taxon>Euteleostomi</taxon>
        <taxon>Lepidosauria</taxon>
        <taxon>Squamata</taxon>
        <taxon>Bifurcata</taxon>
        <taxon>Gekkota</taxon>
        <taxon>Sphaerodactylidae</taxon>
        <taxon>Sphaerodactylus</taxon>
    </lineage>
</organism>
<name>A0ACB8FCR5_9SAUR</name>
<comment type="caution">
    <text evidence="1">The sequence shown here is derived from an EMBL/GenBank/DDBJ whole genome shotgun (WGS) entry which is preliminary data.</text>
</comment>
<keyword evidence="2" id="KW-1185">Reference proteome</keyword>